<gene>
    <name evidence="1" type="ORF">FNF28_07307</name>
    <name evidence="2" type="ORF">FNF31_04084</name>
</gene>
<sequence length="283" mass="28584">MPVVVRLFLGAAVVGNVGLVVHTLYDTRRRKAALARALEGPVDFSRPALADQPAVELLITESRGEWPQGGVPLAACSARLADACAAVDAPPAVAAAAEAALAALAAASPDGKTITRLALLVAAALNASVDAGSATQAGSAGSSEAEMAASALGQLGAESARAGLLFRALEGKRGASTTRGQLEDALRELPLPEGFPVATVSSVMQLNQDLTEPKPSDDVALKHFEAEPLCVPLLRSGLRRDGGLMGPAVLRSAEPEGWTAEDAVQAGGFLLAMRAAAAAGSAK</sequence>
<accession>A0A5A8CAJ1</accession>
<name>A0A5A8CAJ1_CAFRO</name>
<comment type="caution">
    <text evidence="1">The sequence shown here is derived from an EMBL/GenBank/DDBJ whole genome shotgun (WGS) entry which is preliminary data.</text>
</comment>
<protein>
    <submittedName>
        <fullName evidence="1">Uncharacterized protein</fullName>
    </submittedName>
</protein>
<dbReference type="AlphaFoldDB" id="A0A5A8CAJ1"/>
<reference evidence="3 4" key="1">
    <citation type="submission" date="2019-07" db="EMBL/GenBank/DDBJ databases">
        <title>Genomes of Cafeteria roenbergensis.</title>
        <authorList>
            <person name="Fischer M.G."/>
            <person name="Hackl T."/>
            <person name="Roman M."/>
        </authorList>
    </citation>
    <scope>NUCLEOTIDE SEQUENCE [LARGE SCALE GENOMIC DNA]</scope>
    <source>
        <strain evidence="2 4">Cflag</strain>
        <strain evidence="1 3">RCC970-E3</strain>
    </source>
</reference>
<dbReference type="Proteomes" id="UP000325113">
    <property type="component" value="Unassembled WGS sequence"/>
</dbReference>
<evidence type="ECO:0000313" key="1">
    <source>
        <dbReference type="EMBL" id="KAA0149935.1"/>
    </source>
</evidence>
<proteinExistence type="predicted"/>
<evidence type="ECO:0000313" key="4">
    <source>
        <dbReference type="Proteomes" id="UP000325113"/>
    </source>
</evidence>
<evidence type="ECO:0000313" key="3">
    <source>
        <dbReference type="Proteomes" id="UP000324907"/>
    </source>
</evidence>
<organism evidence="1 3">
    <name type="scientific">Cafeteria roenbergensis</name>
    <name type="common">Marine flagellate</name>
    <dbReference type="NCBI Taxonomy" id="33653"/>
    <lineage>
        <taxon>Eukaryota</taxon>
        <taxon>Sar</taxon>
        <taxon>Stramenopiles</taxon>
        <taxon>Bigyra</taxon>
        <taxon>Opalozoa</taxon>
        <taxon>Bicosoecida</taxon>
        <taxon>Cafeteriaceae</taxon>
        <taxon>Cafeteria</taxon>
    </lineage>
</organism>
<dbReference type="EMBL" id="VLTL01000238">
    <property type="protein sequence ID" value="KAA0149935.1"/>
    <property type="molecule type" value="Genomic_DNA"/>
</dbReference>
<dbReference type="Proteomes" id="UP000324907">
    <property type="component" value="Unassembled WGS sequence"/>
</dbReference>
<dbReference type="EMBL" id="VLTM01000040">
    <property type="protein sequence ID" value="KAA0160825.1"/>
    <property type="molecule type" value="Genomic_DNA"/>
</dbReference>
<evidence type="ECO:0000313" key="2">
    <source>
        <dbReference type="EMBL" id="KAA0160825.1"/>
    </source>
</evidence>